<dbReference type="STRING" id="717606.PaecuDRAFT_4273"/>
<evidence type="ECO:0000256" key="1">
    <source>
        <dbReference type="SAM" id="Phobius"/>
    </source>
</evidence>
<keyword evidence="1" id="KW-1133">Transmembrane helix</keyword>
<feature type="transmembrane region" description="Helical" evidence="1">
    <location>
        <begin position="37"/>
        <end position="57"/>
    </location>
</feature>
<reference evidence="2 3" key="1">
    <citation type="submission" date="2010-07" db="EMBL/GenBank/DDBJ databases">
        <title>The draft genome of Paenibacillus curdlanolyticus YK9.</title>
        <authorList>
            <consortium name="US DOE Joint Genome Institute (JGI-PGF)"/>
            <person name="Lucas S."/>
            <person name="Copeland A."/>
            <person name="Lapidus A."/>
            <person name="Cheng J.-F."/>
            <person name="Bruce D."/>
            <person name="Goodwin L."/>
            <person name="Pitluck S."/>
            <person name="Land M.L."/>
            <person name="Hauser L."/>
            <person name="Chang Y.-J."/>
            <person name="Jeffries C."/>
            <person name="Anderson I.J."/>
            <person name="Johnson E."/>
            <person name="Loganathan U."/>
            <person name="Mulhopadhyay B."/>
            <person name="Kyrpides N."/>
            <person name="Woyke T.J."/>
        </authorList>
    </citation>
    <scope>NUCLEOTIDE SEQUENCE [LARGE SCALE GENOMIC DNA]</scope>
    <source>
        <strain evidence="2 3">YK9</strain>
    </source>
</reference>
<dbReference type="Proteomes" id="UP000005387">
    <property type="component" value="Unassembled WGS sequence"/>
</dbReference>
<keyword evidence="1" id="KW-0812">Transmembrane</keyword>
<sequence>MAANWWLALIIIAVLNGIVLWEWFWSSEPVSKTARKWFFIVANAVGVCLAVVELIWLDL</sequence>
<dbReference type="AlphaFoldDB" id="E0IF32"/>
<keyword evidence="1" id="KW-0472">Membrane</keyword>
<proteinExistence type="predicted"/>
<keyword evidence="3" id="KW-1185">Reference proteome</keyword>
<dbReference type="EMBL" id="AEDD01000013">
    <property type="protein sequence ID" value="EFM08808.1"/>
    <property type="molecule type" value="Genomic_DNA"/>
</dbReference>
<feature type="transmembrane region" description="Helical" evidence="1">
    <location>
        <begin position="6"/>
        <end position="25"/>
    </location>
</feature>
<evidence type="ECO:0000313" key="3">
    <source>
        <dbReference type="Proteomes" id="UP000005387"/>
    </source>
</evidence>
<evidence type="ECO:0000313" key="2">
    <source>
        <dbReference type="EMBL" id="EFM08808.1"/>
    </source>
</evidence>
<organism evidence="2 3">
    <name type="scientific">Paenibacillus curdlanolyticus YK9</name>
    <dbReference type="NCBI Taxonomy" id="717606"/>
    <lineage>
        <taxon>Bacteria</taxon>
        <taxon>Bacillati</taxon>
        <taxon>Bacillota</taxon>
        <taxon>Bacilli</taxon>
        <taxon>Bacillales</taxon>
        <taxon>Paenibacillaceae</taxon>
        <taxon>Paenibacillus</taxon>
    </lineage>
</organism>
<accession>E0IF32</accession>
<dbReference type="RefSeq" id="WP_006040256.1">
    <property type="nucleotide sequence ID" value="NZ_AEDD01000013.1"/>
</dbReference>
<gene>
    <name evidence="2" type="ORF">PaecuDRAFT_4273</name>
</gene>
<protein>
    <submittedName>
        <fullName evidence="2">Uncharacterized protein</fullName>
    </submittedName>
</protein>
<dbReference type="OrthoDB" id="2645393at2"/>
<name>E0IF32_9BACL</name>